<organism evidence="3 4">
    <name type="scientific">Prorocentrum cordatum</name>
    <dbReference type="NCBI Taxonomy" id="2364126"/>
    <lineage>
        <taxon>Eukaryota</taxon>
        <taxon>Sar</taxon>
        <taxon>Alveolata</taxon>
        <taxon>Dinophyceae</taxon>
        <taxon>Prorocentrales</taxon>
        <taxon>Prorocentraceae</taxon>
        <taxon>Prorocentrum</taxon>
    </lineage>
</organism>
<feature type="transmembrane region" description="Helical" evidence="2">
    <location>
        <begin position="12"/>
        <end position="32"/>
    </location>
</feature>
<keyword evidence="4" id="KW-1185">Reference proteome</keyword>
<evidence type="ECO:0000313" key="3">
    <source>
        <dbReference type="EMBL" id="CAK0790598.1"/>
    </source>
</evidence>
<keyword evidence="2" id="KW-0812">Transmembrane</keyword>
<sequence>MYGSPFAIEANYAASSAPMCFAAMMVLCLFNLNVRLNAFWLLVLTATLCSSILCGTVDPLRACDFEAHRARYSSHVCQAGLMLTACVICLHRYICLAAQYEIEARISRNELQAARSVLRGVCDAVVELDSDFRLQDESPQLVNMLLLNSQRSLLGEDVRSFLASEQDRQKFTEQMGQSWDQSDDVVGLSAAFHVSMKDSSSVPLVVEVFSVPFVNRDAQAAYSVGIREFTDISPILTVDSAAEVRQGNFHRVAAPEAVSWAPRVPAVDSTHDSSDVNSNALAWGMELLIEAEAIGWIDILTEGYTVRYASPAFAKHLEANSEFLAALKPRSRADFICWIQQAWFDLVEEGSDSGPKQYSERLHMKCSARAATSGTRRTWRSVSANLRLDLTPPPDGQPHGEGVVRIVLQDLQIDTRAPGTLSKGTPPAASRASLERATPVACSRLEAEEAAAEGQRPAGATAGAAEGRCGGAAGAASQPQGRAEAATAAAEVRRRPEPPPAGRRRRRGQGSCGACEAQTRPCVRRRRPAWT</sequence>
<feature type="compositionally biased region" description="Basic residues" evidence="1">
    <location>
        <begin position="522"/>
        <end position="531"/>
    </location>
</feature>
<gene>
    <name evidence="3" type="ORF">PCOR1329_LOCUS1849</name>
</gene>
<protein>
    <submittedName>
        <fullName evidence="3">Uncharacterized protein</fullName>
    </submittedName>
</protein>
<keyword evidence="2" id="KW-1133">Transmembrane helix</keyword>
<evidence type="ECO:0000256" key="1">
    <source>
        <dbReference type="SAM" id="MobiDB-lite"/>
    </source>
</evidence>
<evidence type="ECO:0000256" key="2">
    <source>
        <dbReference type="SAM" id="Phobius"/>
    </source>
</evidence>
<feature type="compositionally biased region" description="Low complexity" evidence="1">
    <location>
        <begin position="458"/>
        <end position="467"/>
    </location>
</feature>
<feature type="transmembrane region" description="Helical" evidence="2">
    <location>
        <begin position="38"/>
        <end position="60"/>
    </location>
</feature>
<feature type="region of interest" description="Disordered" evidence="1">
    <location>
        <begin position="417"/>
        <end position="531"/>
    </location>
</feature>
<name>A0ABN9PGF9_9DINO</name>
<dbReference type="Proteomes" id="UP001189429">
    <property type="component" value="Unassembled WGS sequence"/>
</dbReference>
<keyword evidence="2" id="KW-0472">Membrane</keyword>
<proteinExistence type="predicted"/>
<comment type="caution">
    <text evidence="3">The sequence shown here is derived from an EMBL/GenBank/DDBJ whole genome shotgun (WGS) entry which is preliminary data.</text>
</comment>
<evidence type="ECO:0000313" key="4">
    <source>
        <dbReference type="Proteomes" id="UP001189429"/>
    </source>
</evidence>
<accession>A0ABN9PGF9</accession>
<reference evidence="3" key="1">
    <citation type="submission" date="2023-10" db="EMBL/GenBank/DDBJ databases">
        <authorList>
            <person name="Chen Y."/>
            <person name="Shah S."/>
            <person name="Dougan E. K."/>
            <person name="Thang M."/>
            <person name="Chan C."/>
        </authorList>
    </citation>
    <scope>NUCLEOTIDE SEQUENCE [LARGE SCALE GENOMIC DNA]</scope>
</reference>
<dbReference type="EMBL" id="CAUYUJ010000448">
    <property type="protein sequence ID" value="CAK0790598.1"/>
    <property type="molecule type" value="Genomic_DNA"/>
</dbReference>
<feature type="compositionally biased region" description="Low complexity" evidence="1">
    <location>
        <begin position="474"/>
        <end position="490"/>
    </location>
</feature>